<feature type="chain" id="PRO_5020180917" evidence="2">
    <location>
        <begin position="31"/>
        <end position="333"/>
    </location>
</feature>
<dbReference type="PANTHER" id="PTHR30535">
    <property type="entry name" value="VITAMIN B12-BINDING PROTEIN"/>
    <property type="match status" value="1"/>
</dbReference>
<dbReference type="PROSITE" id="PS50983">
    <property type="entry name" value="FE_B12_PBP"/>
    <property type="match status" value="1"/>
</dbReference>
<dbReference type="Gene3D" id="3.40.50.1980">
    <property type="entry name" value="Nitrogenase molybdenum iron protein domain"/>
    <property type="match status" value="2"/>
</dbReference>
<feature type="signal peptide" evidence="2">
    <location>
        <begin position="1"/>
        <end position="30"/>
    </location>
</feature>
<dbReference type="EMBL" id="SHLA01000001">
    <property type="protein sequence ID" value="RZU63421.1"/>
    <property type="molecule type" value="Genomic_DNA"/>
</dbReference>
<name>A0A4Q8AHN6_9MICC</name>
<keyword evidence="5" id="KW-1185">Reference proteome</keyword>
<feature type="domain" description="Fe/B12 periplasmic-binding" evidence="3">
    <location>
        <begin position="58"/>
        <end position="332"/>
    </location>
</feature>
<organism evidence="4 5">
    <name type="scientific">Zhihengliuella halotolerans</name>
    <dbReference type="NCBI Taxonomy" id="370736"/>
    <lineage>
        <taxon>Bacteria</taxon>
        <taxon>Bacillati</taxon>
        <taxon>Actinomycetota</taxon>
        <taxon>Actinomycetes</taxon>
        <taxon>Micrococcales</taxon>
        <taxon>Micrococcaceae</taxon>
        <taxon>Zhihengliuella</taxon>
    </lineage>
</organism>
<evidence type="ECO:0000313" key="5">
    <source>
        <dbReference type="Proteomes" id="UP000292685"/>
    </source>
</evidence>
<reference evidence="4 5" key="1">
    <citation type="submission" date="2019-02" db="EMBL/GenBank/DDBJ databases">
        <title>Sequencing the genomes of 1000 actinobacteria strains.</title>
        <authorList>
            <person name="Klenk H.-P."/>
        </authorList>
    </citation>
    <scope>NUCLEOTIDE SEQUENCE [LARGE SCALE GENOMIC DNA]</scope>
    <source>
        <strain evidence="4 5">DSM 17364</strain>
    </source>
</reference>
<dbReference type="PROSITE" id="PS51257">
    <property type="entry name" value="PROKAR_LIPOPROTEIN"/>
    <property type="match status" value="1"/>
</dbReference>
<dbReference type="Pfam" id="PF01497">
    <property type="entry name" value="Peripla_BP_2"/>
    <property type="match status" value="1"/>
</dbReference>
<sequence length="333" mass="34890">MNTTQRTRFAAPALSIVALLALSACGQSVAVENAPEEATGATVTSCGTDVSTTSAPERIVTMTPGMTDLVDRLGAADRIVGEAQTDTGEVSSSVSSNADITLLSDRTPPSREVTLGVNPDLVLSPTTYEFNAEQGFATQEQLETAGAAVYVAAAGCPDRRSDAEVTDIYDDIERVGALLGEKEAAAELRAEAEAELTAVADAVESQDKLSVAQLYVEAETLSAIGASVEYDIIARAGGDNVFSPEDPAFADFFAASISPETLVEKNPDAIVFTAADDAQAEATREYLRKHFAEVAAVKDDRLIQLDATVVMPGAWGNIEAVRTVAEGLYPDAF</sequence>
<keyword evidence="2" id="KW-0732">Signal</keyword>
<dbReference type="PANTHER" id="PTHR30535:SF7">
    <property type="entry name" value="IRON(III) DICITRATE-BINDING PROTEIN"/>
    <property type="match status" value="1"/>
</dbReference>
<evidence type="ECO:0000259" key="3">
    <source>
        <dbReference type="PROSITE" id="PS50983"/>
    </source>
</evidence>
<dbReference type="InterPro" id="IPR050902">
    <property type="entry name" value="ABC_Transporter_SBP"/>
</dbReference>
<evidence type="ECO:0000313" key="4">
    <source>
        <dbReference type="EMBL" id="RZU63421.1"/>
    </source>
</evidence>
<accession>A0A4Q8AHN6</accession>
<evidence type="ECO:0000256" key="1">
    <source>
        <dbReference type="ARBA" id="ARBA00008814"/>
    </source>
</evidence>
<dbReference type="Proteomes" id="UP000292685">
    <property type="component" value="Unassembled WGS sequence"/>
</dbReference>
<comment type="similarity">
    <text evidence="1">Belongs to the bacterial solute-binding protein 8 family.</text>
</comment>
<comment type="caution">
    <text evidence="4">The sequence shown here is derived from an EMBL/GenBank/DDBJ whole genome shotgun (WGS) entry which is preliminary data.</text>
</comment>
<dbReference type="RefSeq" id="WP_130451794.1">
    <property type="nucleotide sequence ID" value="NZ_SHLA01000001.1"/>
</dbReference>
<dbReference type="SUPFAM" id="SSF53807">
    <property type="entry name" value="Helical backbone' metal receptor"/>
    <property type="match status" value="1"/>
</dbReference>
<evidence type="ECO:0000256" key="2">
    <source>
        <dbReference type="SAM" id="SignalP"/>
    </source>
</evidence>
<proteinExistence type="inferred from homology"/>
<dbReference type="OrthoDB" id="9797850at2"/>
<dbReference type="InterPro" id="IPR002491">
    <property type="entry name" value="ABC_transptr_periplasmic_BD"/>
</dbReference>
<gene>
    <name evidence="4" type="ORF">EV380_3039</name>
</gene>
<protein>
    <submittedName>
        <fullName evidence="4">Iron complex transport system substrate-binding protein</fullName>
    </submittedName>
</protein>
<dbReference type="AlphaFoldDB" id="A0A4Q8AHN6"/>